<keyword evidence="2" id="KW-0378">Hydrolase</keyword>
<dbReference type="PANTHER" id="PTHR42693:SF53">
    <property type="entry name" value="ENDO-4-O-SULFATASE"/>
    <property type="match status" value="1"/>
</dbReference>
<evidence type="ECO:0000313" key="5">
    <source>
        <dbReference type="EMBL" id="MBL0425520.1"/>
    </source>
</evidence>
<sequence>MLTAALLEALAWLAPAAAFLWIYTSRLGATSAAVLPHLGVVGALAAVTVLIRWLLACVSGRKASAAGGALLTATVLLALCLYYILAVVGFGAWGYLVSWGLLSTYVHQISYMPDVFGPIVYVAGGLLLVLFLALVACIHAFYKRRDWVPAAIARAPRVMDAAGCATVLVLAIFAWRYTEAPPTTDGEPLALSFWPDPFSRKFQHNHLPQSAQLARDELAARAAYANVQRRPGSNVILIVSDALRSRNMGVYGYARPTTPFLSGAVATGSATRLRRVQSVCAESACGLLGIASSRYVHQFVDKPLALAEVLRLHGYEAHMVLSGDHTNFYGLRAMYGQVDSYFDGSMARWAYANDDANVLGALKQLKTRSAQGNFLQVHLMAAHVVGRRSPPERFGEEENYFPPPPKSPSEEQRQRFVNFYDSGVQKADETIGQLLDVLRSKGLLDDAIVIVTADHGEYIGERGLYAHAKGVFSEVVDIPLVLMTFGKAAPLRINEGRLASQVDIAPTVLSQLGIPVPATWSGVPLQSAAAPGGRQVHFQQGAEFGVVERKQDGRTWKYWIDARTGQEFAFDLDTDPLESSNRAAQLDPSDRKRWRTVLTPLEVNAREFVSSH</sequence>
<evidence type="ECO:0000256" key="2">
    <source>
        <dbReference type="ARBA" id="ARBA00022801"/>
    </source>
</evidence>
<dbReference type="SUPFAM" id="SSF53649">
    <property type="entry name" value="Alkaline phosphatase-like"/>
    <property type="match status" value="1"/>
</dbReference>
<evidence type="ECO:0000256" key="1">
    <source>
        <dbReference type="ARBA" id="ARBA00008779"/>
    </source>
</evidence>
<protein>
    <submittedName>
        <fullName evidence="5">Sulfatase-like hydrolase/transferase</fullName>
    </submittedName>
</protein>
<dbReference type="InterPro" id="IPR000917">
    <property type="entry name" value="Sulfatase_N"/>
</dbReference>
<evidence type="ECO:0000313" key="6">
    <source>
        <dbReference type="Proteomes" id="UP000622707"/>
    </source>
</evidence>
<proteinExistence type="inferred from homology"/>
<keyword evidence="3" id="KW-0812">Transmembrane</keyword>
<keyword evidence="3" id="KW-0472">Membrane</keyword>
<comment type="similarity">
    <text evidence="1">Belongs to the sulfatase family.</text>
</comment>
<feature type="transmembrane region" description="Helical" evidence="3">
    <location>
        <begin position="158"/>
        <end position="177"/>
    </location>
</feature>
<evidence type="ECO:0000259" key="4">
    <source>
        <dbReference type="Pfam" id="PF00884"/>
    </source>
</evidence>
<keyword evidence="3" id="KW-1133">Transmembrane helix</keyword>
<feature type="transmembrane region" description="Helical" evidence="3">
    <location>
        <begin position="115"/>
        <end position="138"/>
    </location>
</feature>
<dbReference type="Pfam" id="PF00884">
    <property type="entry name" value="Sulfatase"/>
    <property type="match status" value="1"/>
</dbReference>
<gene>
    <name evidence="5" type="ORF">JI746_10415</name>
</gene>
<feature type="transmembrane region" description="Helical" evidence="3">
    <location>
        <begin position="67"/>
        <end position="95"/>
    </location>
</feature>
<reference evidence="5 6" key="1">
    <citation type="journal article" date="2017" name="Int. J. Syst. Evol. Microbiol.">
        <title>Ramlibacter alkalitolerans sp. nov., alkali-tolerant bacterium isolated from soil of ginseng.</title>
        <authorList>
            <person name="Lee D.H."/>
            <person name="Cha C.J."/>
        </authorList>
    </citation>
    <scope>NUCLEOTIDE SEQUENCE [LARGE SCALE GENOMIC DNA]</scope>
    <source>
        <strain evidence="5 6">KACC 19305</strain>
    </source>
</reference>
<dbReference type="InterPro" id="IPR017850">
    <property type="entry name" value="Alkaline_phosphatase_core_sf"/>
</dbReference>
<dbReference type="RefSeq" id="WP_201689199.1">
    <property type="nucleotide sequence ID" value="NZ_JAEQND010000005.1"/>
</dbReference>
<organism evidence="5 6">
    <name type="scientific">Ramlibacter alkalitolerans</name>
    <dbReference type="NCBI Taxonomy" id="2039631"/>
    <lineage>
        <taxon>Bacteria</taxon>
        <taxon>Pseudomonadati</taxon>
        <taxon>Pseudomonadota</taxon>
        <taxon>Betaproteobacteria</taxon>
        <taxon>Burkholderiales</taxon>
        <taxon>Comamonadaceae</taxon>
        <taxon>Ramlibacter</taxon>
    </lineage>
</organism>
<name>A0ABS1JPQ6_9BURK</name>
<dbReference type="Proteomes" id="UP000622707">
    <property type="component" value="Unassembled WGS sequence"/>
</dbReference>
<dbReference type="Gene3D" id="3.40.720.10">
    <property type="entry name" value="Alkaline Phosphatase, subunit A"/>
    <property type="match status" value="1"/>
</dbReference>
<comment type="caution">
    <text evidence="5">The sequence shown here is derived from an EMBL/GenBank/DDBJ whole genome shotgun (WGS) entry which is preliminary data.</text>
</comment>
<feature type="transmembrane region" description="Helical" evidence="3">
    <location>
        <begin position="34"/>
        <end position="55"/>
    </location>
</feature>
<dbReference type="PANTHER" id="PTHR42693">
    <property type="entry name" value="ARYLSULFATASE FAMILY MEMBER"/>
    <property type="match status" value="1"/>
</dbReference>
<evidence type="ECO:0000256" key="3">
    <source>
        <dbReference type="SAM" id="Phobius"/>
    </source>
</evidence>
<dbReference type="InterPro" id="IPR050738">
    <property type="entry name" value="Sulfatase"/>
</dbReference>
<dbReference type="EMBL" id="JAEQND010000005">
    <property type="protein sequence ID" value="MBL0425520.1"/>
    <property type="molecule type" value="Genomic_DNA"/>
</dbReference>
<keyword evidence="6" id="KW-1185">Reference proteome</keyword>
<accession>A0ABS1JPQ6</accession>
<feature type="domain" description="Sulfatase N-terminal" evidence="4">
    <location>
        <begin position="233"/>
        <end position="514"/>
    </location>
</feature>